<evidence type="ECO:0000256" key="1">
    <source>
        <dbReference type="SAM" id="MobiDB-lite"/>
    </source>
</evidence>
<protein>
    <submittedName>
        <fullName evidence="2">Maturase K</fullName>
    </submittedName>
</protein>
<reference evidence="2" key="1">
    <citation type="submission" date="2020-05" db="EMBL/GenBank/DDBJ databases">
        <authorList>
            <person name="Chen D."/>
        </authorList>
    </citation>
    <scope>NUCLEOTIDE SEQUENCE</scope>
    <source>
        <strain evidence="2">TM_3d</strain>
    </source>
</reference>
<dbReference type="AlphaFoldDB" id="A0A7G8QB11"/>
<keyword evidence="2" id="KW-0150">Chloroplast</keyword>
<accession>A0A7G8QB11</accession>
<feature type="region of interest" description="Disordered" evidence="1">
    <location>
        <begin position="1"/>
        <end position="21"/>
    </location>
</feature>
<name>A0A7G8QB11_9ROSI</name>
<geneLocation type="chloroplast" evidence="2"/>
<sequence>MTVSHYVSFDNPINPLPSVQI</sequence>
<keyword evidence="2" id="KW-0934">Plastid</keyword>
<dbReference type="RefSeq" id="YP_009974969.1">
    <property type="nucleotide sequence ID" value="NC_051997.1"/>
</dbReference>
<organism evidence="2">
    <name type="scientific">Turpinia montana</name>
    <dbReference type="NCBI Taxonomy" id="1679342"/>
    <lineage>
        <taxon>Eukaryota</taxon>
        <taxon>Viridiplantae</taxon>
        <taxon>Streptophyta</taxon>
        <taxon>Embryophyta</taxon>
        <taxon>Tracheophyta</taxon>
        <taxon>Spermatophyta</taxon>
        <taxon>Magnoliopsida</taxon>
        <taxon>eudicotyledons</taxon>
        <taxon>Gunneridae</taxon>
        <taxon>Pentapetalae</taxon>
        <taxon>rosids</taxon>
        <taxon>malvids</taxon>
        <taxon>Crossosomatales</taxon>
        <taxon>Staphyleaceae</taxon>
        <taxon>Turpinia</taxon>
    </lineage>
</organism>
<evidence type="ECO:0000313" key="2">
    <source>
        <dbReference type="EMBL" id="QNK03969.1"/>
    </source>
</evidence>
<gene>
    <name evidence="2" type="primary">matK</name>
</gene>
<dbReference type="EMBL" id="MT501463">
    <property type="protein sequence ID" value="QNK03969.1"/>
    <property type="molecule type" value="Genomic_DNA"/>
</dbReference>
<dbReference type="GeneID" id="60461395"/>
<proteinExistence type="predicted"/>